<dbReference type="Proteomes" id="UP000504618">
    <property type="component" value="Unplaced"/>
</dbReference>
<proteinExistence type="predicted"/>
<organism evidence="1 2">
    <name type="scientific">Temnothorax curvispinosus</name>
    <dbReference type="NCBI Taxonomy" id="300111"/>
    <lineage>
        <taxon>Eukaryota</taxon>
        <taxon>Metazoa</taxon>
        <taxon>Ecdysozoa</taxon>
        <taxon>Arthropoda</taxon>
        <taxon>Hexapoda</taxon>
        <taxon>Insecta</taxon>
        <taxon>Pterygota</taxon>
        <taxon>Neoptera</taxon>
        <taxon>Endopterygota</taxon>
        <taxon>Hymenoptera</taxon>
        <taxon>Apocrita</taxon>
        <taxon>Aculeata</taxon>
        <taxon>Formicoidea</taxon>
        <taxon>Formicidae</taxon>
        <taxon>Myrmicinae</taxon>
        <taxon>Temnothorax</taxon>
    </lineage>
</organism>
<name>A0A6J1PEK5_9HYME</name>
<dbReference type="AlphaFoldDB" id="A0A6J1PEK5"/>
<evidence type="ECO:0000313" key="1">
    <source>
        <dbReference type="Proteomes" id="UP000504618"/>
    </source>
</evidence>
<accession>A0A6J1PEK5</accession>
<keyword evidence="1" id="KW-1185">Reference proteome</keyword>
<dbReference type="RefSeq" id="XP_024867868.1">
    <property type="nucleotide sequence ID" value="XM_025012100.1"/>
</dbReference>
<protein>
    <submittedName>
        <fullName evidence="2">Uncharacterized protein LOC112452072</fullName>
    </submittedName>
</protein>
<dbReference type="GeneID" id="112452072"/>
<gene>
    <name evidence="2" type="primary">LOC112452072</name>
</gene>
<reference evidence="2" key="1">
    <citation type="submission" date="2025-08" db="UniProtKB">
        <authorList>
            <consortium name="RefSeq"/>
        </authorList>
    </citation>
    <scope>IDENTIFICATION</scope>
    <source>
        <tissue evidence="2">Whole body</tissue>
    </source>
</reference>
<sequence>MLHTTSGDYWRHIRDPCRTYVSVCCRASECFRSLRSIYLFLSLYGQTSALSSVLISQRLKLIRLVFITGSYFKTVLDPTMNIPVSCCDSSQAAWQHGICVALRNGEQ</sequence>
<evidence type="ECO:0000313" key="2">
    <source>
        <dbReference type="RefSeq" id="XP_024867868.1"/>
    </source>
</evidence>